<name>A0ABQ9D9K4_9PASS</name>
<evidence type="ECO:0008006" key="3">
    <source>
        <dbReference type="Google" id="ProtNLM"/>
    </source>
</evidence>
<evidence type="ECO:0000313" key="2">
    <source>
        <dbReference type="Proteomes" id="UP001145742"/>
    </source>
</evidence>
<dbReference type="PANTHER" id="PTHR33332">
    <property type="entry name" value="REVERSE TRANSCRIPTASE DOMAIN-CONTAINING PROTEIN"/>
    <property type="match status" value="1"/>
</dbReference>
<dbReference type="Proteomes" id="UP001145742">
    <property type="component" value="Unassembled WGS sequence"/>
</dbReference>
<protein>
    <recommendedName>
        <fullName evidence="3">Reverse transcriptase domain-containing protein</fullName>
    </recommendedName>
</protein>
<comment type="caution">
    <text evidence="1">The sequence shown here is derived from an EMBL/GenBank/DDBJ whole genome shotgun (WGS) entry which is preliminary data.</text>
</comment>
<organism evidence="1 2">
    <name type="scientific">Willisornis vidua</name>
    <name type="common">Xingu scale-backed antbird</name>
    <dbReference type="NCBI Taxonomy" id="1566151"/>
    <lineage>
        <taxon>Eukaryota</taxon>
        <taxon>Metazoa</taxon>
        <taxon>Chordata</taxon>
        <taxon>Craniata</taxon>
        <taxon>Vertebrata</taxon>
        <taxon>Euteleostomi</taxon>
        <taxon>Archelosauria</taxon>
        <taxon>Archosauria</taxon>
        <taxon>Dinosauria</taxon>
        <taxon>Saurischia</taxon>
        <taxon>Theropoda</taxon>
        <taxon>Coelurosauria</taxon>
        <taxon>Aves</taxon>
        <taxon>Neognathae</taxon>
        <taxon>Neoaves</taxon>
        <taxon>Telluraves</taxon>
        <taxon>Australaves</taxon>
        <taxon>Passeriformes</taxon>
        <taxon>Thamnophilidae</taxon>
        <taxon>Willisornis</taxon>
    </lineage>
</organism>
<dbReference type="EMBL" id="WHWB01033753">
    <property type="protein sequence ID" value="KAJ7417524.1"/>
    <property type="molecule type" value="Genomic_DNA"/>
</dbReference>
<sequence>MAVCNLTVEREVVQDLLLQMDSYKSMGPDAIHLRILKKLAEVTHLDDQGKPVQIIFLDFSKAFDTLTRRILLDKMSSTQLDKYIMWWCSIFINDLDEGLDGLLSKFADDTELRGAVDSQEGSQALQRDLDKLRDWEISNHRKFNKRKCWILHLGWGNPECVYRLGNEMLESSATGRDLGVLVNGKLNMNRH</sequence>
<proteinExistence type="predicted"/>
<accession>A0ABQ9D9K4</accession>
<evidence type="ECO:0000313" key="1">
    <source>
        <dbReference type="EMBL" id="KAJ7417524.1"/>
    </source>
</evidence>
<reference evidence="1" key="1">
    <citation type="submission" date="2019-10" db="EMBL/GenBank/DDBJ databases">
        <authorList>
            <person name="Soares A.E.R."/>
            <person name="Aleixo A."/>
            <person name="Schneider P."/>
            <person name="Miyaki C.Y."/>
            <person name="Schneider M.P."/>
            <person name="Mello C."/>
            <person name="Vasconcelos A.T.R."/>
        </authorList>
    </citation>
    <scope>NUCLEOTIDE SEQUENCE</scope>
    <source>
        <tissue evidence="1">Muscle</tissue>
    </source>
</reference>
<gene>
    <name evidence="1" type="ORF">WISP_63866</name>
</gene>
<keyword evidence="2" id="KW-1185">Reference proteome</keyword>